<dbReference type="InterPro" id="IPR050109">
    <property type="entry name" value="HTH-type_TetR-like_transc_reg"/>
</dbReference>
<dbReference type="PRINTS" id="PR00455">
    <property type="entry name" value="HTHTETR"/>
</dbReference>
<dbReference type="GO" id="GO:0003700">
    <property type="term" value="F:DNA-binding transcription factor activity"/>
    <property type="evidence" value="ECO:0007669"/>
    <property type="project" value="TreeGrafter"/>
</dbReference>
<evidence type="ECO:0000256" key="4">
    <source>
        <dbReference type="PROSITE-ProRule" id="PRU00335"/>
    </source>
</evidence>
<evidence type="ECO:0000256" key="1">
    <source>
        <dbReference type="ARBA" id="ARBA00023015"/>
    </source>
</evidence>
<reference evidence="6 7" key="1">
    <citation type="journal article" date="2015" name="Genome Announc.">
        <title>Complete Genome Sequencing of Protease-Producing Novel Arthrobacter sp. Strain IHBB 11108 Using PacBio Single-Molecule Real-Time Sequencing Technology.</title>
        <authorList>
            <person name="Kiran S."/>
            <person name="Swarnkar M.K."/>
            <person name="Pal M."/>
            <person name="Thakur R."/>
            <person name="Tewari R."/>
            <person name="Singh A.K."/>
            <person name="Gulati A."/>
        </authorList>
    </citation>
    <scope>NUCLEOTIDE SEQUENCE [LARGE SCALE GENOMIC DNA]</scope>
    <source>
        <strain evidence="6 7">IHBB 11108</strain>
    </source>
</reference>
<keyword evidence="1" id="KW-0805">Transcription regulation</keyword>
<protein>
    <recommendedName>
        <fullName evidence="5">HTH tetR-type domain-containing protein</fullName>
    </recommendedName>
</protein>
<evidence type="ECO:0000256" key="2">
    <source>
        <dbReference type="ARBA" id="ARBA00023125"/>
    </source>
</evidence>
<dbReference type="PANTHER" id="PTHR30055:SF234">
    <property type="entry name" value="HTH-TYPE TRANSCRIPTIONAL REGULATOR BETI"/>
    <property type="match status" value="1"/>
</dbReference>
<dbReference type="EMBL" id="CP011005">
    <property type="protein sequence ID" value="AJT43135.1"/>
    <property type="molecule type" value="Genomic_DNA"/>
</dbReference>
<proteinExistence type="predicted"/>
<evidence type="ECO:0000259" key="5">
    <source>
        <dbReference type="PROSITE" id="PS50977"/>
    </source>
</evidence>
<accession>A0A0D4C432</accession>
<dbReference type="KEGG" id="ari:UM93_13230"/>
<dbReference type="AlphaFoldDB" id="A0A0D4C432"/>
<dbReference type="Pfam" id="PF00440">
    <property type="entry name" value="TetR_N"/>
    <property type="match status" value="1"/>
</dbReference>
<dbReference type="InterPro" id="IPR009057">
    <property type="entry name" value="Homeodomain-like_sf"/>
</dbReference>
<gene>
    <name evidence="6" type="ORF">UM93_13230</name>
</gene>
<dbReference type="SUPFAM" id="SSF46689">
    <property type="entry name" value="Homeodomain-like"/>
    <property type="match status" value="1"/>
</dbReference>
<feature type="DNA-binding region" description="H-T-H motif" evidence="4">
    <location>
        <begin position="29"/>
        <end position="48"/>
    </location>
</feature>
<keyword evidence="3" id="KW-0804">Transcription</keyword>
<feature type="domain" description="HTH tetR-type" evidence="5">
    <location>
        <begin position="6"/>
        <end position="66"/>
    </location>
</feature>
<dbReference type="Gene3D" id="1.10.357.10">
    <property type="entry name" value="Tetracycline Repressor, domain 2"/>
    <property type="match status" value="1"/>
</dbReference>
<dbReference type="PROSITE" id="PS50977">
    <property type="entry name" value="HTH_TETR_2"/>
    <property type="match status" value="1"/>
</dbReference>
<sequence>MHSNTPAVRQNILAAARRVISRDGAEALTISSVAEEAGLSVGGLRYHFRSKHELLAALVDAMVASFDQALNSAGVEPGAKTRAYISATLDVESSAQGSTASTGLLAAVALDSSLLEVLRKHFQRWQEMLDHDGIDPSITTVVRLAIDGWWLAAFLGLAAPDARRTSAAREVLESMLGGATDD</sequence>
<dbReference type="InterPro" id="IPR036271">
    <property type="entry name" value="Tet_transcr_reg_TetR-rel_C_sf"/>
</dbReference>
<evidence type="ECO:0000313" key="7">
    <source>
        <dbReference type="Proteomes" id="UP000061839"/>
    </source>
</evidence>
<keyword evidence="2 4" id="KW-0238">DNA-binding</keyword>
<organism evidence="6 7">
    <name type="scientific">Psychromicrobium lacuslunae</name>
    <dbReference type="NCBI Taxonomy" id="1618207"/>
    <lineage>
        <taxon>Bacteria</taxon>
        <taxon>Bacillati</taxon>
        <taxon>Actinomycetota</taxon>
        <taxon>Actinomycetes</taxon>
        <taxon>Micrococcales</taxon>
        <taxon>Micrococcaceae</taxon>
        <taxon>Psychromicrobium</taxon>
    </lineage>
</organism>
<dbReference type="PATRIC" id="fig|1618207.4.peg.2682"/>
<dbReference type="Proteomes" id="UP000061839">
    <property type="component" value="Chromosome"/>
</dbReference>
<dbReference type="HOGENOM" id="CLU_091687_2_1_11"/>
<dbReference type="Pfam" id="PF17937">
    <property type="entry name" value="TetR_C_28"/>
    <property type="match status" value="1"/>
</dbReference>
<dbReference type="SUPFAM" id="SSF48498">
    <property type="entry name" value="Tetracyclin repressor-like, C-terminal domain"/>
    <property type="match status" value="1"/>
</dbReference>
<dbReference type="InterPro" id="IPR001647">
    <property type="entry name" value="HTH_TetR"/>
</dbReference>
<dbReference type="InterPro" id="IPR041479">
    <property type="entry name" value="TetR_CgmR_C"/>
</dbReference>
<name>A0A0D4C432_9MICC</name>
<keyword evidence="7" id="KW-1185">Reference proteome</keyword>
<dbReference type="STRING" id="1618207.UM93_13230"/>
<dbReference type="PANTHER" id="PTHR30055">
    <property type="entry name" value="HTH-TYPE TRANSCRIPTIONAL REGULATOR RUTR"/>
    <property type="match status" value="1"/>
</dbReference>
<dbReference type="OrthoDB" id="9816296at2"/>
<evidence type="ECO:0000256" key="3">
    <source>
        <dbReference type="ARBA" id="ARBA00023163"/>
    </source>
</evidence>
<dbReference type="GO" id="GO:0000976">
    <property type="term" value="F:transcription cis-regulatory region binding"/>
    <property type="evidence" value="ECO:0007669"/>
    <property type="project" value="TreeGrafter"/>
</dbReference>
<dbReference type="RefSeq" id="WP_157874149.1">
    <property type="nucleotide sequence ID" value="NZ_CP011005.1"/>
</dbReference>
<evidence type="ECO:0000313" key="6">
    <source>
        <dbReference type="EMBL" id="AJT43135.1"/>
    </source>
</evidence>